<dbReference type="PANTHER" id="PTHR47331">
    <property type="entry name" value="PHD-TYPE DOMAIN-CONTAINING PROTEIN"/>
    <property type="match status" value="1"/>
</dbReference>
<evidence type="ECO:0000256" key="1">
    <source>
        <dbReference type="PROSITE-ProRule" id="PRU00047"/>
    </source>
</evidence>
<dbReference type="PROSITE" id="PS50158">
    <property type="entry name" value="ZF_CCHC"/>
    <property type="match status" value="1"/>
</dbReference>
<dbReference type="RefSeq" id="XP_065675822.1">
    <property type="nucleotide sequence ID" value="XM_065819750.1"/>
</dbReference>
<protein>
    <submittedName>
        <fullName evidence="5">Uncharacterized protein LOC136092029</fullName>
    </submittedName>
</protein>
<keyword evidence="4" id="KW-1185">Reference proteome</keyword>
<reference evidence="5" key="1">
    <citation type="submission" date="2025-08" db="UniProtKB">
        <authorList>
            <consortium name="RefSeq"/>
        </authorList>
    </citation>
    <scope>IDENTIFICATION</scope>
</reference>
<name>A0ABM4DMM0_HYDVU</name>
<keyword evidence="1" id="KW-0862">Zinc</keyword>
<dbReference type="InterPro" id="IPR008042">
    <property type="entry name" value="Retrotrans_Pao"/>
</dbReference>
<dbReference type="Proteomes" id="UP001652625">
    <property type="component" value="Chromosome 15"/>
</dbReference>
<dbReference type="PANTHER" id="PTHR47331:SF5">
    <property type="entry name" value="RIBONUCLEASE H"/>
    <property type="match status" value="1"/>
</dbReference>
<organism evidence="4 5">
    <name type="scientific">Hydra vulgaris</name>
    <name type="common">Hydra</name>
    <name type="synonym">Hydra attenuata</name>
    <dbReference type="NCBI Taxonomy" id="6087"/>
    <lineage>
        <taxon>Eukaryota</taxon>
        <taxon>Metazoa</taxon>
        <taxon>Cnidaria</taxon>
        <taxon>Hydrozoa</taxon>
        <taxon>Hydroidolina</taxon>
        <taxon>Anthoathecata</taxon>
        <taxon>Aplanulata</taxon>
        <taxon>Hydridae</taxon>
        <taxon>Hydra</taxon>
    </lineage>
</organism>
<dbReference type="SUPFAM" id="SSF56672">
    <property type="entry name" value="DNA/RNA polymerases"/>
    <property type="match status" value="1"/>
</dbReference>
<dbReference type="InterPro" id="IPR005312">
    <property type="entry name" value="DUF1759"/>
</dbReference>
<gene>
    <name evidence="5" type="primary">LOC136092029</name>
</gene>
<evidence type="ECO:0000313" key="5">
    <source>
        <dbReference type="RefSeq" id="XP_065675822.1"/>
    </source>
</evidence>
<keyword evidence="1" id="KW-0863">Zinc-finger</keyword>
<dbReference type="InterPro" id="IPR001878">
    <property type="entry name" value="Znf_CCHC"/>
</dbReference>
<accession>A0ABM4DMM0</accession>
<sequence>MSSIQAKRRIRTVNIKLLHKLFEKSLELIERTDDENQFNYLSDLKDTLNEKYNKVIQLDEEISLLIEDEDELENELESSTEFNLTFKNEISKISKQLKKFDLKTDCNSTLSSFKNKTVKLPVLKLDNFDGKPEKWTSFIENFDCAINANNDLSGIQKMTYLRNLLRGPALSSISGLSLSNENYKVALDILKERYDNKQNMISSHMKKLLSLERVHNLNKIDRLRYLLDSIEIQIRSLENLKITSEMYGPLLIPIILQKIPDELNLIINRQIDNNSTWDVMTVINILKTEIRAREQVSLNLNNNGDISYTAETFFTSNNNYKEPNHNRNPQYKFSNKIKEKLYFDRNSPTNLQQFVKCIFCDKPHRSQYCKSITNIQNRKRIISDKHLCFKCLGSGHVSKNCRSRIRCFKCGNHHHVALCLEQQHNELQNKGELTAISGNDNQSILLQTASTDVFDRNSKLHNCRILFDNCSQLSYISPDLCRKLKLKSIGKKNINIKTFGNNNTKERLEKVELKVKCLFGRIIKIICYVKDICAPINGQYINLAQEKYKHLHNLRLADSNLQNGNLRIDVLIGADYYWLFIENSIIRGNHFDPIAIRSKLGYLLSGPINVNNMFKVKKYDCWVNTAHVMLVGSNSSPDSLLKESMTSIWGVGEMNECNLEVVDRFRHTIKYDNTLKRYNVNLPFKENHPPLSDNYNFCIKRFKSLQKKLGKDDWLLESYNNVFKEQLQQGIIEPIIEENKIENAHYLPHQPVLRNDKITTKVRIVFDASSSVDGPSLNDCLYPGPSLTTSLYGILLRFRAQKIAFVADIEKAFLQIALAPADRDYVRFLWFKNINTLNKVNIFTQEIISYRICRVLFGVTSSSFLLTATLITHAEKYLIDDPVFVHKLSNSLHVNDLNSGADSVDSAFDFYKKCHVRLKEAGFTLRKFESNCKHLENLVNEQNFTSFNITKVLGLLWNKKEDKLIFDFRNLIHNDDLNPTKRKVLQFIASIFDPLGIVNPFIVKCKIFFQKLCIDKLNWDKPLEGKTLLVWQAIINDIKTSKPIIIPRWYHNHYPNQVVDLSLHGFSDASNSAYGCCIYLLCSFNDKHVSCSLITAKSRIAQIKNTSIPRLELKAALLLAETMSAVKKELYPVLKFKQILCWCDSTIVLHWINNTDKVMQPFFQERIKKIIRQT</sequence>
<dbReference type="InterPro" id="IPR043502">
    <property type="entry name" value="DNA/RNA_pol_sf"/>
</dbReference>
<proteinExistence type="predicted"/>
<dbReference type="GeneID" id="136092029"/>
<feature type="domain" description="CCHC-type" evidence="3">
    <location>
        <begin position="388"/>
        <end position="403"/>
    </location>
</feature>
<evidence type="ECO:0000259" key="3">
    <source>
        <dbReference type="PROSITE" id="PS50158"/>
    </source>
</evidence>
<feature type="coiled-coil region" evidence="2">
    <location>
        <begin position="180"/>
        <end position="240"/>
    </location>
</feature>
<dbReference type="SMART" id="SM00343">
    <property type="entry name" value="ZnF_C2HC"/>
    <property type="match status" value="1"/>
</dbReference>
<evidence type="ECO:0000256" key="2">
    <source>
        <dbReference type="SAM" id="Coils"/>
    </source>
</evidence>
<keyword evidence="1" id="KW-0479">Metal-binding</keyword>
<keyword evidence="2" id="KW-0175">Coiled coil</keyword>
<evidence type="ECO:0000313" key="4">
    <source>
        <dbReference type="Proteomes" id="UP001652625"/>
    </source>
</evidence>
<feature type="coiled-coil region" evidence="2">
    <location>
        <begin position="41"/>
        <end position="75"/>
    </location>
</feature>
<dbReference type="Pfam" id="PF05380">
    <property type="entry name" value="Peptidase_A17"/>
    <property type="match status" value="1"/>
</dbReference>
<dbReference type="Pfam" id="PF03564">
    <property type="entry name" value="DUF1759"/>
    <property type="match status" value="1"/>
</dbReference>